<feature type="binding site" evidence="11">
    <location>
        <position position="13"/>
    </location>
    <ligand>
        <name>UTP</name>
        <dbReference type="ChEBI" id="CHEBI:46398"/>
    </ligand>
</feature>
<feature type="region of interest" description="Amidoligase domain" evidence="11">
    <location>
        <begin position="1"/>
        <end position="267"/>
    </location>
</feature>
<feature type="binding site" evidence="11">
    <location>
        <begin position="14"/>
        <end position="19"/>
    </location>
    <ligand>
        <name>ATP</name>
        <dbReference type="ChEBI" id="CHEBI:30616"/>
    </ligand>
</feature>
<comment type="function">
    <text evidence="11">Catalyzes the ATP-dependent amination of UTP to CTP with either L-glutamine or ammonia as the source of nitrogen. Regulates intracellular CTP levels through interactions with the four ribonucleotide triphosphates.</text>
</comment>
<evidence type="ECO:0000259" key="13">
    <source>
        <dbReference type="Pfam" id="PF00117"/>
    </source>
</evidence>
<feature type="domain" description="CTP synthase N-terminal" evidence="14">
    <location>
        <begin position="3"/>
        <end position="267"/>
    </location>
</feature>
<dbReference type="GO" id="GO:0003883">
    <property type="term" value="F:CTP synthase activity"/>
    <property type="evidence" value="ECO:0007669"/>
    <property type="project" value="UniProtKB-UniRule"/>
</dbReference>
<keyword evidence="5 11" id="KW-0547">Nucleotide-binding</keyword>
<keyword evidence="8 11" id="KW-0315">Glutamine amidotransferase</keyword>
<dbReference type="GO" id="GO:0005829">
    <property type="term" value="C:cytosol"/>
    <property type="evidence" value="ECO:0007669"/>
    <property type="project" value="TreeGrafter"/>
</dbReference>
<dbReference type="GO" id="GO:0046872">
    <property type="term" value="F:metal ion binding"/>
    <property type="evidence" value="ECO:0007669"/>
    <property type="project" value="UniProtKB-KW"/>
</dbReference>
<keyword evidence="6 11" id="KW-0067">ATP-binding</keyword>
<evidence type="ECO:0000256" key="12">
    <source>
        <dbReference type="SAM" id="MobiDB-lite"/>
    </source>
</evidence>
<comment type="catalytic activity">
    <reaction evidence="11">
        <text>UTP + NH4(+) + ATP = CTP + ADP + phosphate + 2 H(+)</text>
        <dbReference type="Rhea" id="RHEA:16597"/>
        <dbReference type="ChEBI" id="CHEBI:15378"/>
        <dbReference type="ChEBI" id="CHEBI:28938"/>
        <dbReference type="ChEBI" id="CHEBI:30616"/>
        <dbReference type="ChEBI" id="CHEBI:37563"/>
        <dbReference type="ChEBI" id="CHEBI:43474"/>
        <dbReference type="ChEBI" id="CHEBI:46398"/>
        <dbReference type="ChEBI" id="CHEBI:456216"/>
    </reaction>
</comment>
<dbReference type="GO" id="GO:0005524">
    <property type="term" value="F:ATP binding"/>
    <property type="evidence" value="ECO:0007669"/>
    <property type="project" value="UniProtKB-KW"/>
</dbReference>
<evidence type="ECO:0000256" key="6">
    <source>
        <dbReference type="ARBA" id="ARBA00022840"/>
    </source>
</evidence>
<feature type="binding site" evidence="11">
    <location>
        <position position="224"/>
    </location>
    <ligand>
        <name>UTP</name>
        <dbReference type="ChEBI" id="CHEBI:46398"/>
    </ligand>
</feature>
<dbReference type="GO" id="GO:0042802">
    <property type="term" value="F:identical protein binding"/>
    <property type="evidence" value="ECO:0007669"/>
    <property type="project" value="TreeGrafter"/>
</dbReference>
<dbReference type="PROSITE" id="PS51273">
    <property type="entry name" value="GATASE_TYPE_1"/>
    <property type="match status" value="1"/>
</dbReference>
<dbReference type="HAMAP" id="MF_01227">
    <property type="entry name" value="PyrG"/>
    <property type="match status" value="1"/>
</dbReference>
<feature type="binding site" evidence="11">
    <location>
        <position position="357"/>
    </location>
    <ligand>
        <name>L-glutamine</name>
        <dbReference type="ChEBI" id="CHEBI:58359"/>
    </ligand>
</feature>
<gene>
    <name evidence="11" type="primary">pyrG</name>
    <name evidence="15" type="ORF">ENQ20_12480</name>
</gene>
<feature type="binding site" evidence="11">
    <location>
        <position position="408"/>
    </location>
    <ligand>
        <name>L-glutamine</name>
        <dbReference type="ChEBI" id="CHEBI:58359"/>
    </ligand>
</feature>
<dbReference type="SUPFAM" id="SSF52317">
    <property type="entry name" value="Class I glutamine amidotransferase-like"/>
    <property type="match status" value="1"/>
</dbReference>
<feature type="binding site" evidence="11">
    <location>
        <position position="13"/>
    </location>
    <ligand>
        <name>CTP</name>
        <dbReference type="ChEBI" id="CHEBI:37563"/>
        <note>allosteric inhibitor</note>
    </ligand>
</feature>
<evidence type="ECO:0000256" key="8">
    <source>
        <dbReference type="ARBA" id="ARBA00022962"/>
    </source>
</evidence>
<feature type="binding site" evidence="11">
    <location>
        <begin position="188"/>
        <end position="193"/>
    </location>
    <ligand>
        <name>CTP</name>
        <dbReference type="ChEBI" id="CHEBI:37563"/>
        <note>allosteric inhibitor</note>
    </ligand>
</feature>
<evidence type="ECO:0000256" key="9">
    <source>
        <dbReference type="ARBA" id="ARBA00022975"/>
    </source>
</evidence>
<feature type="active site" evidence="11">
    <location>
        <position position="516"/>
    </location>
</feature>
<dbReference type="FunFam" id="3.40.50.300:FF:000009">
    <property type="entry name" value="CTP synthase"/>
    <property type="match status" value="1"/>
</dbReference>
<feature type="binding site" evidence="11">
    <location>
        <position position="71"/>
    </location>
    <ligand>
        <name>Mg(2+)</name>
        <dbReference type="ChEBI" id="CHEBI:18420"/>
    </ligand>
</feature>
<comment type="caution">
    <text evidence="15">The sequence shown here is derived from an EMBL/GenBank/DDBJ whole genome shotgun (WGS) entry which is preliminary data.</text>
</comment>
<dbReference type="Pfam" id="PF06418">
    <property type="entry name" value="CTP_synth_N"/>
    <property type="match status" value="1"/>
</dbReference>
<dbReference type="InterPro" id="IPR004468">
    <property type="entry name" value="CTP_synthase"/>
</dbReference>
<evidence type="ECO:0000313" key="15">
    <source>
        <dbReference type="EMBL" id="HDX32283.1"/>
    </source>
</evidence>
<feature type="binding site" evidence="11">
    <location>
        <position position="224"/>
    </location>
    <ligand>
        <name>CTP</name>
        <dbReference type="ChEBI" id="CHEBI:37563"/>
        <note>allosteric inhibitor</note>
    </ligand>
</feature>
<comment type="similarity">
    <text evidence="2 11">Belongs to the CTP synthase family.</text>
</comment>
<dbReference type="AlphaFoldDB" id="A0A7C1JBK5"/>
<dbReference type="CDD" id="cd01746">
    <property type="entry name" value="GATase1_CTP_Synthase"/>
    <property type="match status" value="1"/>
</dbReference>
<dbReference type="InterPro" id="IPR027417">
    <property type="entry name" value="P-loop_NTPase"/>
</dbReference>
<evidence type="ECO:0000256" key="2">
    <source>
        <dbReference type="ARBA" id="ARBA00007533"/>
    </source>
</evidence>
<feature type="binding site" evidence="11">
    <location>
        <position position="141"/>
    </location>
    <ligand>
        <name>Mg(2+)</name>
        <dbReference type="ChEBI" id="CHEBI:18420"/>
    </ligand>
</feature>
<feature type="binding site" evidence="11">
    <location>
        <position position="242"/>
    </location>
    <ligand>
        <name>ATP</name>
        <dbReference type="ChEBI" id="CHEBI:30616"/>
    </ligand>
</feature>
<keyword evidence="4 11" id="KW-0479">Metal-binding</keyword>
<dbReference type="NCBIfam" id="NF003792">
    <property type="entry name" value="PRK05380.1"/>
    <property type="match status" value="1"/>
</dbReference>
<comment type="pathway">
    <text evidence="1 11">Pyrimidine metabolism; CTP biosynthesis via de novo pathway; CTP from UDP: step 2/2.</text>
</comment>
<comment type="miscellaneous">
    <text evidence="11">CTPSs have evolved a hybrid strategy for distinguishing between UTP and CTP. The overlapping regions of the product feedback inhibitory and substrate sites recognize a common feature in both compounds, the triphosphate moiety. To differentiate isosteric substrate and product pyrimidine rings, an additional pocket far from the expected kinase/ligase catalytic site, specifically recognizes the cytosine and ribose portions of the product inhibitor.</text>
</comment>
<dbReference type="SUPFAM" id="SSF52540">
    <property type="entry name" value="P-loop containing nucleoside triphosphate hydrolases"/>
    <property type="match status" value="1"/>
</dbReference>
<comment type="activity regulation">
    <text evidence="11">Allosterically activated by GTP, when glutamine is the substrate; GTP has no effect on the reaction when ammonia is the substrate. The allosteric effector GTP functions by stabilizing the protein conformation that binds the tetrahedral intermediate(s) formed during glutamine hydrolysis. Inhibited by the product CTP, via allosteric rather than competitive inhibition.</text>
</comment>
<comment type="catalytic activity">
    <reaction evidence="11">
        <text>L-glutamine + H2O = L-glutamate + NH4(+)</text>
        <dbReference type="Rhea" id="RHEA:15889"/>
        <dbReference type="ChEBI" id="CHEBI:15377"/>
        <dbReference type="ChEBI" id="CHEBI:28938"/>
        <dbReference type="ChEBI" id="CHEBI:29985"/>
        <dbReference type="ChEBI" id="CHEBI:58359"/>
    </reaction>
</comment>
<feature type="binding site" evidence="11">
    <location>
        <begin position="188"/>
        <end position="193"/>
    </location>
    <ligand>
        <name>UTP</name>
        <dbReference type="ChEBI" id="CHEBI:46398"/>
    </ligand>
</feature>
<reference evidence="15" key="1">
    <citation type="journal article" date="2020" name="mSystems">
        <title>Genome- and Community-Level Interaction Insights into Carbon Utilization and Element Cycling Functions of Hydrothermarchaeota in Hydrothermal Sediment.</title>
        <authorList>
            <person name="Zhou Z."/>
            <person name="Liu Y."/>
            <person name="Xu W."/>
            <person name="Pan J."/>
            <person name="Luo Z.H."/>
            <person name="Li M."/>
        </authorList>
    </citation>
    <scope>NUCLEOTIDE SEQUENCE [LARGE SCALE GENOMIC DNA]</scope>
    <source>
        <strain evidence="15">SpSt-289</strain>
    </source>
</reference>
<evidence type="ECO:0000256" key="5">
    <source>
        <dbReference type="ARBA" id="ARBA00022741"/>
    </source>
</evidence>
<comment type="caution">
    <text evidence="11">Lacks conserved residue(s) required for the propagation of feature annotation.</text>
</comment>
<sequence>MTKYIFVTGGVVSGLGKGVTVASIGTILKARGVKVATMKLDPYLNVDPGTMSPYQHGEVFVTEDGAETDLDLGHYERFVDVNLSKVSNITSGQIYTAVLSQERRGDYLGGTIQVIPHVTNEIKRRIGLAARVAQAEVLIVEIGGTVGDIEGLPFLEAIRQMRKDVGRANTVYVHVTWLPYLAASKELKTKPTQHSVRELRGIGISPDVIVLRSDYPVDDDVIAKTALFCDVDREAVVPLVTADTIYAVPLSLEDSGLGSWLMQRLELLERQPASEALMGWRQFVEELRREKPVLNIALVGKYVELQDSYLSVKEALVHAGLAAGWDIDIAWINSEDLEKGRDLDRLLQTDGIVVPGGFGYRGIEGKIIAAHIARERKIPYLGLCLGMQVMCIEFARHVFQSEEPNSTEFDISTEYPIIDLMPDQRDIADMGGTMRLGVYECQLVPGTRAFEAYARAGFPSVVQERHRHRFEFNNAYRNEMEAHGMIFSGLSPDGRLVEIAELADHPFMVGSQFHPEFKSRPNKPHPLFSAFIRAAAQHREQRLRSPKQELALNSDERRSERQIGA</sequence>
<dbReference type="Gene3D" id="3.40.50.300">
    <property type="entry name" value="P-loop containing nucleotide triphosphate hydrolases"/>
    <property type="match status" value="1"/>
</dbReference>
<feature type="binding site" evidence="11">
    <location>
        <position position="469"/>
    </location>
    <ligand>
        <name>L-glutamine</name>
        <dbReference type="ChEBI" id="CHEBI:58359"/>
    </ligand>
</feature>
<keyword evidence="9 11" id="KW-0665">Pyrimidine biosynthesis</keyword>
<dbReference type="Pfam" id="PF00117">
    <property type="entry name" value="GATase"/>
    <property type="match status" value="1"/>
</dbReference>
<accession>A0A7C1JBK5</accession>
<name>A0A7C1JBK5_9CHLR</name>
<dbReference type="GO" id="GO:0019856">
    <property type="term" value="P:pyrimidine nucleobase biosynthetic process"/>
    <property type="evidence" value="ECO:0007669"/>
    <property type="project" value="TreeGrafter"/>
</dbReference>
<dbReference type="InterPro" id="IPR029062">
    <property type="entry name" value="Class_I_gatase-like"/>
</dbReference>
<evidence type="ECO:0000256" key="11">
    <source>
        <dbReference type="HAMAP-Rule" id="MF_01227"/>
    </source>
</evidence>
<dbReference type="Gene3D" id="3.40.50.880">
    <property type="match status" value="1"/>
</dbReference>
<dbReference type="InterPro" id="IPR033828">
    <property type="entry name" value="GATase1_CTP_Synthase"/>
</dbReference>
<evidence type="ECO:0000256" key="3">
    <source>
        <dbReference type="ARBA" id="ARBA00022598"/>
    </source>
</evidence>
<dbReference type="PANTHER" id="PTHR11550">
    <property type="entry name" value="CTP SYNTHASE"/>
    <property type="match status" value="1"/>
</dbReference>
<feature type="compositionally biased region" description="Basic and acidic residues" evidence="12">
    <location>
        <begin position="554"/>
        <end position="565"/>
    </location>
</feature>
<dbReference type="EMBL" id="DSMG01000122">
    <property type="protein sequence ID" value="HDX32283.1"/>
    <property type="molecule type" value="Genomic_DNA"/>
</dbReference>
<feature type="domain" description="Glutamine amidotransferase" evidence="13">
    <location>
        <begin position="305"/>
        <end position="533"/>
    </location>
</feature>
<feature type="binding site" evidence="11">
    <location>
        <begin position="148"/>
        <end position="150"/>
    </location>
    <ligand>
        <name>CTP</name>
        <dbReference type="ChEBI" id="CHEBI:37563"/>
        <note>allosteric inhibitor</note>
    </ligand>
</feature>
<dbReference type="FunFam" id="3.40.50.880:FF:000002">
    <property type="entry name" value="CTP synthase"/>
    <property type="match status" value="1"/>
</dbReference>
<keyword evidence="7 11" id="KW-0460">Magnesium</keyword>
<dbReference type="InterPro" id="IPR017926">
    <property type="entry name" value="GATASE"/>
</dbReference>
<dbReference type="EC" id="6.3.4.2" evidence="11"/>
<feature type="region of interest" description="Disordered" evidence="12">
    <location>
        <begin position="542"/>
        <end position="565"/>
    </location>
</feature>
<comment type="catalytic activity">
    <reaction evidence="10 11">
        <text>UTP + L-glutamine + ATP + H2O = CTP + L-glutamate + ADP + phosphate + 2 H(+)</text>
        <dbReference type="Rhea" id="RHEA:26426"/>
        <dbReference type="ChEBI" id="CHEBI:15377"/>
        <dbReference type="ChEBI" id="CHEBI:15378"/>
        <dbReference type="ChEBI" id="CHEBI:29985"/>
        <dbReference type="ChEBI" id="CHEBI:30616"/>
        <dbReference type="ChEBI" id="CHEBI:37563"/>
        <dbReference type="ChEBI" id="CHEBI:43474"/>
        <dbReference type="ChEBI" id="CHEBI:46398"/>
        <dbReference type="ChEBI" id="CHEBI:58359"/>
        <dbReference type="ChEBI" id="CHEBI:456216"/>
        <dbReference type="EC" id="6.3.4.2"/>
    </reaction>
</comment>
<evidence type="ECO:0000256" key="10">
    <source>
        <dbReference type="ARBA" id="ARBA00047781"/>
    </source>
</evidence>
<keyword evidence="3 11" id="KW-0436">Ligase</keyword>
<evidence type="ECO:0000256" key="1">
    <source>
        <dbReference type="ARBA" id="ARBA00005171"/>
    </source>
</evidence>
<feature type="active site" evidence="11">
    <location>
        <position position="514"/>
    </location>
</feature>
<feature type="binding site" evidence="11">
    <location>
        <begin position="385"/>
        <end position="388"/>
    </location>
    <ligand>
        <name>L-glutamine</name>
        <dbReference type="ChEBI" id="CHEBI:58359"/>
    </ligand>
</feature>
<feature type="binding site" evidence="11">
    <location>
        <position position="71"/>
    </location>
    <ligand>
        <name>ATP</name>
        <dbReference type="ChEBI" id="CHEBI:30616"/>
    </ligand>
</feature>
<organism evidence="15">
    <name type="scientific">Caldilinea aerophila</name>
    <dbReference type="NCBI Taxonomy" id="133453"/>
    <lineage>
        <taxon>Bacteria</taxon>
        <taxon>Bacillati</taxon>
        <taxon>Chloroflexota</taxon>
        <taxon>Caldilineae</taxon>
        <taxon>Caldilineales</taxon>
        <taxon>Caldilineaceae</taxon>
        <taxon>Caldilinea</taxon>
    </lineage>
</organism>
<comment type="subunit">
    <text evidence="11">Homotetramer.</text>
</comment>
<dbReference type="UniPathway" id="UPA00159">
    <property type="reaction ID" value="UER00277"/>
</dbReference>
<evidence type="ECO:0000256" key="4">
    <source>
        <dbReference type="ARBA" id="ARBA00022723"/>
    </source>
</evidence>
<proteinExistence type="inferred from homology"/>
<dbReference type="NCBIfam" id="TIGR00337">
    <property type="entry name" value="PyrG"/>
    <property type="match status" value="1"/>
</dbReference>
<feature type="binding site" evidence="11">
    <location>
        <position position="54"/>
    </location>
    <ligand>
        <name>L-glutamine</name>
        <dbReference type="ChEBI" id="CHEBI:58359"/>
    </ligand>
</feature>
<dbReference type="GO" id="GO:0097268">
    <property type="term" value="C:cytoophidium"/>
    <property type="evidence" value="ECO:0007669"/>
    <property type="project" value="UniProtKB-ARBA"/>
</dbReference>
<evidence type="ECO:0000256" key="7">
    <source>
        <dbReference type="ARBA" id="ARBA00022842"/>
    </source>
</evidence>
<protein>
    <recommendedName>
        <fullName evidence="11">CTP synthase</fullName>
        <ecNumber evidence="11">6.3.4.2</ecNumber>
    </recommendedName>
    <alternativeName>
        <fullName evidence="11">Cytidine 5'-triphosphate synthase</fullName>
    </alternativeName>
    <alternativeName>
        <fullName evidence="11">Cytidine triphosphate synthetase</fullName>
        <shortName evidence="11">CTP synthetase</shortName>
        <shortName evidence="11">CTPS</shortName>
    </alternativeName>
    <alternativeName>
        <fullName evidence="11">UTP--ammonia ligase</fullName>
    </alternativeName>
</protein>
<dbReference type="PANTHER" id="PTHR11550:SF0">
    <property type="entry name" value="CTP SYNTHASE-RELATED"/>
    <property type="match status" value="1"/>
</dbReference>
<dbReference type="CDD" id="cd03113">
    <property type="entry name" value="CTPS_N"/>
    <property type="match status" value="1"/>
</dbReference>
<feature type="active site" description="Nucleophile; for glutamine hydrolysis" evidence="11">
    <location>
        <position position="384"/>
    </location>
</feature>
<dbReference type="InterPro" id="IPR017456">
    <property type="entry name" value="CTP_synthase_N"/>
</dbReference>
<evidence type="ECO:0000259" key="14">
    <source>
        <dbReference type="Pfam" id="PF06418"/>
    </source>
</evidence>
<dbReference type="GO" id="GO:0044210">
    <property type="term" value="P:'de novo' CTP biosynthetic process"/>
    <property type="evidence" value="ECO:0007669"/>
    <property type="project" value="UniProtKB-UniRule"/>
</dbReference>